<evidence type="ECO:0000256" key="1">
    <source>
        <dbReference type="ARBA" id="ARBA00006484"/>
    </source>
</evidence>
<sequence length="258" mass="26948">MTGRLAGKTAIVVGASRGIGKGTAIRFIEEGANVVLADWEPEAGQATADEIGATFIQTDISKYADAEAAVALAVSKFGRLDIIVQNAGIYPWQLIEDTSSADWDRVMGVNLRGSFHAAKAAFKVMKAQRSGRILFTSSITGPYVTSPGHGHYGATKAGINGFIRSAALEFSSFGITVNGVEPGNIMTEGIQEGRGDAHIASMLAAIPLGRLGSVRDVANAFLFLASDEASYITGTTIVVDGGQLLPEGNDFRLVPTGN</sequence>
<dbReference type="CDD" id="cd05233">
    <property type="entry name" value="SDR_c"/>
    <property type="match status" value="1"/>
</dbReference>
<dbReference type="Gene3D" id="3.40.50.720">
    <property type="entry name" value="NAD(P)-binding Rossmann-like Domain"/>
    <property type="match status" value="1"/>
</dbReference>
<keyword evidence="2" id="KW-0560">Oxidoreductase</keyword>
<dbReference type="PANTHER" id="PTHR42760">
    <property type="entry name" value="SHORT-CHAIN DEHYDROGENASES/REDUCTASES FAMILY MEMBER"/>
    <property type="match status" value="1"/>
</dbReference>
<dbReference type="PRINTS" id="PR00081">
    <property type="entry name" value="GDHRDH"/>
</dbReference>
<dbReference type="SUPFAM" id="SSF51735">
    <property type="entry name" value="NAD(P)-binding Rossmann-fold domains"/>
    <property type="match status" value="1"/>
</dbReference>
<evidence type="ECO:0000313" key="4">
    <source>
        <dbReference type="Proteomes" id="UP000595460"/>
    </source>
</evidence>
<dbReference type="PANTHER" id="PTHR42760:SF133">
    <property type="entry name" value="3-OXOACYL-[ACYL-CARRIER-PROTEIN] REDUCTASE"/>
    <property type="match status" value="1"/>
</dbReference>
<keyword evidence="4" id="KW-1185">Reference proteome</keyword>
<protein>
    <submittedName>
        <fullName evidence="3">SDR family oxidoreductase</fullName>
    </submittedName>
</protein>
<dbReference type="InterPro" id="IPR020904">
    <property type="entry name" value="Sc_DH/Rdtase_CS"/>
</dbReference>
<evidence type="ECO:0000256" key="2">
    <source>
        <dbReference type="ARBA" id="ARBA00023002"/>
    </source>
</evidence>
<gene>
    <name evidence="3" type="ORF">JI749_03730</name>
</gene>
<organism evidence="3 4">
    <name type="scientific">Devosia oryziradicis</name>
    <dbReference type="NCBI Taxonomy" id="2801335"/>
    <lineage>
        <taxon>Bacteria</taxon>
        <taxon>Pseudomonadati</taxon>
        <taxon>Pseudomonadota</taxon>
        <taxon>Alphaproteobacteria</taxon>
        <taxon>Hyphomicrobiales</taxon>
        <taxon>Devosiaceae</taxon>
        <taxon>Devosia</taxon>
    </lineage>
</organism>
<proteinExistence type="inferred from homology"/>
<evidence type="ECO:0000313" key="3">
    <source>
        <dbReference type="EMBL" id="QQR36751.1"/>
    </source>
</evidence>
<dbReference type="PRINTS" id="PR00080">
    <property type="entry name" value="SDRFAMILY"/>
</dbReference>
<name>A0ABX7BXR2_9HYPH</name>
<dbReference type="InterPro" id="IPR002347">
    <property type="entry name" value="SDR_fam"/>
</dbReference>
<dbReference type="NCBIfam" id="NF005559">
    <property type="entry name" value="PRK07231.1"/>
    <property type="match status" value="1"/>
</dbReference>
<dbReference type="Proteomes" id="UP000595460">
    <property type="component" value="Chromosome"/>
</dbReference>
<dbReference type="Pfam" id="PF13561">
    <property type="entry name" value="adh_short_C2"/>
    <property type="match status" value="1"/>
</dbReference>
<dbReference type="RefSeq" id="WP_201659252.1">
    <property type="nucleotide sequence ID" value="NZ_CP068047.1"/>
</dbReference>
<accession>A0ABX7BXR2</accession>
<dbReference type="PROSITE" id="PS00061">
    <property type="entry name" value="ADH_SHORT"/>
    <property type="match status" value="1"/>
</dbReference>
<dbReference type="InterPro" id="IPR036291">
    <property type="entry name" value="NAD(P)-bd_dom_sf"/>
</dbReference>
<reference evidence="3 4" key="1">
    <citation type="submission" date="2021-01" db="EMBL/GenBank/DDBJ databases">
        <title>Genome seq and assembly of Devosia sp. G19.</title>
        <authorList>
            <person name="Chhetri G."/>
        </authorList>
    </citation>
    <scope>NUCLEOTIDE SEQUENCE [LARGE SCALE GENOMIC DNA]</scope>
    <source>
        <strain evidence="3 4">G19</strain>
    </source>
</reference>
<comment type="similarity">
    <text evidence="1">Belongs to the short-chain dehydrogenases/reductases (SDR) family.</text>
</comment>
<dbReference type="EMBL" id="CP068047">
    <property type="protein sequence ID" value="QQR36751.1"/>
    <property type="molecule type" value="Genomic_DNA"/>
</dbReference>